<dbReference type="InterPro" id="IPR009057">
    <property type="entry name" value="Homeodomain-like_sf"/>
</dbReference>
<evidence type="ECO:0000313" key="9">
    <source>
        <dbReference type="EMBL" id="CAF3698391.1"/>
    </source>
</evidence>
<dbReference type="Gene3D" id="1.10.10.10">
    <property type="entry name" value="Winged helix-like DNA-binding domain superfamily/Winged helix DNA-binding domain"/>
    <property type="match status" value="1"/>
</dbReference>
<dbReference type="Proteomes" id="UP000663864">
    <property type="component" value="Unassembled WGS sequence"/>
</dbReference>
<protein>
    <recommendedName>
        <fullName evidence="5">RING-type domain-containing protein</fullName>
    </recommendedName>
</protein>
<keyword evidence="2 4" id="KW-0863">Zinc-finger</keyword>
<dbReference type="InterPro" id="IPR051826">
    <property type="entry name" value="E3_ubiquitin-ligase_domain"/>
</dbReference>
<feature type="domain" description="RING-type" evidence="5">
    <location>
        <begin position="358"/>
        <end position="399"/>
    </location>
</feature>
<dbReference type="InterPro" id="IPR001523">
    <property type="entry name" value="Paired_dom"/>
</dbReference>
<dbReference type="GO" id="GO:0006355">
    <property type="term" value="P:regulation of DNA-templated transcription"/>
    <property type="evidence" value="ECO:0007669"/>
    <property type="project" value="InterPro"/>
</dbReference>
<dbReference type="InterPro" id="IPR013083">
    <property type="entry name" value="Znf_RING/FYVE/PHD"/>
</dbReference>
<evidence type="ECO:0000256" key="4">
    <source>
        <dbReference type="PROSITE-ProRule" id="PRU00175"/>
    </source>
</evidence>
<evidence type="ECO:0000313" key="8">
    <source>
        <dbReference type="EMBL" id="CAF1131464.1"/>
    </source>
</evidence>
<name>A0A819AH16_9BILA</name>
<gene>
    <name evidence="10" type="ORF">FNK824_LOCUS9337</name>
    <name evidence="11" type="ORF">JBS370_LOCUS14429</name>
    <name evidence="9" type="ORF">OTI717_LOCUS12359</name>
    <name evidence="7" type="ORF">RFH988_LOCUS19369</name>
    <name evidence="6" type="ORF">SEV965_LOCUS12201</name>
    <name evidence="8" type="ORF">ZHD862_LOCUS19158</name>
</gene>
<dbReference type="SMART" id="SM00184">
    <property type="entry name" value="RING"/>
    <property type="match status" value="1"/>
</dbReference>
<dbReference type="GO" id="GO:0006511">
    <property type="term" value="P:ubiquitin-dependent protein catabolic process"/>
    <property type="evidence" value="ECO:0007669"/>
    <property type="project" value="TreeGrafter"/>
</dbReference>
<dbReference type="EMBL" id="CAJOBD010001299">
    <property type="protein sequence ID" value="CAF3785076.1"/>
    <property type="molecule type" value="Genomic_DNA"/>
</dbReference>
<dbReference type="SUPFAM" id="SSF57850">
    <property type="entry name" value="RING/U-box"/>
    <property type="match status" value="1"/>
</dbReference>
<evidence type="ECO:0000313" key="11">
    <source>
        <dbReference type="EMBL" id="CAF3785076.1"/>
    </source>
</evidence>
<evidence type="ECO:0000313" key="10">
    <source>
        <dbReference type="EMBL" id="CAF3703709.1"/>
    </source>
</evidence>
<evidence type="ECO:0000256" key="2">
    <source>
        <dbReference type="ARBA" id="ARBA00022771"/>
    </source>
</evidence>
<dbReference type="Pfam" id="PF13639">
    <property type="entry name" value="zf-RING_2"/>
    <property type="match status" value="1"/>
</dbReference>
<dbReference type="EMBL" id="CAJOAX010001241">
    <property type="protein sequence ID" value="CAF3698391.1"/>
    <property type="molecule type" value="Genomic_DNA"/>
</dbReference>
<comment type="caution">
    <text evidence="11">The sequence shown here is derived from an EMBL/GenBank/DDBJ whole genome shotgun (WGS) entry which is preliminary data.</text>
</comment>
<dbReference type="PROSITE" id="PS50089">
    <property type="entry name" value="ZF_RING_2"/>
    <property type="match status" value="1"/>
</dbReference>
<dbReference type="Proteomes" id="UP000663823">
    <property type="component" value="Unassembled WGS sequence"/>
</dbReference>
<dbReference type="Proteomes" id="UP000663874">
    <property type="component" value="Unassembled WGS sequence"/>
</dbReference>
<evidence type="ECO:0000256" key="3">
    <source>
        <dbReference type="ARBA" id="ARBA00022833"/>
    </source>
</evidence>
<evidence type="ECO:0000256" key="1">
    <source>
        <dbReference type="ARBA" id="ARBA00022724"/>
    </source>
</evidence>
<accession>A0A819AH16</accession>
<dbReference type="Pfam" id="PF00292">
    <property type="entry name" value="PAX"/>
    <property type="match status" value="1"/>
</dbReference>
<dbReference type="InterPro" id="IPR001841">
    <property type="entry name" value="Znf_RING"/>
</dbReference>
<dbReference type="OrthoDB" id="9984778at2759"/>
<dbReference type="EMBL" id="CAJNOU010000548">
    <property type="protein sequence ID" value="CAF1028889.1"/>
    <property type="molecule type" value="Genomic_DNA"/>
</dbReference>
<dbReference type="Proteomes" id="UP000663882">
    <property type="component" value="Unassembled WGS sequence"/>
</dbReference>
<sequence>MMMTLKENLANSMSQPIDYNMNGNNHLHSTTIGYDYHQSHNSWEKPIHPTFDYQQTPYSFRTMSSTGGIPSIETTNKLNNSYPSFDLTSSLNNSTQNFYRRHTESTLPMSNSIFSTNHSSSHPFNNYSHATTTHYHPSELFFGWNNGPSLMRTHSSASYQDYSPSTPYPCYNPIDLSTSQSAINNKLTDSLSSNRTQTESINTLRTTNYSSFYNTIPPINIPLISTQSSTISSNSISHQKYSNPSTKKRPRLTAQLRNEILKLKANQPTVFVWEIQQILLQNGICTAQTLPSAKVIQRVLNESKKSVRIIKEEPKSNVNLVMETIFNNIENKKTSPITICLSPSQSSTLSDGESASECSICLETYRSGQEVSILSCSHEYHSSCIKEWMMKNRSCPMCRKDIHNQPQFVTLLI</sequence>
<evidence type="ECO:0000313" key="6">
    <source>
        <dbReference type="EMBL" id="CAF1028889.1"/>
    </source>
</evidence>
<evidence type="ECO:0000259" key="5">
    <source>
        <dbReference type="PROSITE" id="PS50089"/>
    </source>
</evidence>
<evidence type="ECO:0000313" key="12">
    <source>
        <dbReference type="Proteomes" id="UP000663836"/>
    </source>
</evidence>
<dbReference type="GO" id="GO:0003677">
    <property type="term" value="F:DNA binding"/>
    <property type="evidence" value="ECO:0007669"/>
    <property type="project" value="InterPro"/>
</dbReference>
<proteinExistence type="predicted"/>
<dbReference type="Gene3D" id="3.30.40.10">
    <property type="entry name" value="Zinc/RING finger domain, C3HC4 (zinc finger)"/>
    <property type="match status" value="1"/>
</dbReference>
<reference evidence="11" key="1">
    <citation type="submission" date="2021-02" db="EMBL/GenBank/DDBJ databases">
        <authorList>
            <person name="Nowell W R."/>
        </authorList>
    </citation>
    <scope>NUCLEOTIDE SEQUENCE</scope>
</reference>
<dbReference type="AlphaFoldDB" id="A0A819AH16"/>
<evidence type="ECO:0000313" key="7">
    <source>
        <dbReference type="EMBL" id="CAF1102083.1"/>
    </source>
</evidence>
<keyword evidence="1" id="KW-0563">Paired box</keyword>
<dbReference type="Proteomes" id="UP000663836">
    <property type="component" value="Unassembled WGS sequence"/>
</dbReference>
<dbReference type="InterPro" id="IPR036388">
    <property type="entry name" value="WH-like_DNA-bd_sf"/>
</dbReference>
<dbReference type="EMBL" id="CAJNOT010001028">
    <property type="protein sequence ID" value="CAF1131464.1"/>
    <property type="molecule type" value="Genomic_DNA"/>
</dbReference>
<organism evidence="11 12">
    <name type="scientific">Rotaria sordida</name>
    <dbReference type="NCBI Taxonomy" id="392033"/>
    <lineage>
        <taxon>Eukaryota</taxon>
        <taxon>Metazoa</taxon>
        <taxon>Spiralia</taxon>
        <taxon>Gnathifera</taxon>
        <taxon>Rotifera</taxon>
        <taxon>Eurotatoria</taxon>
        <taxon>Bdelloidea</taxon>
        <taxon>Philodinida</taxon>
        <taxon>Philodinidae</taxon>
        <taxon>Rotaria</taxon>
    </lineage>
</organism>
<dbReference type="CDD" id="cd16454">
    <property type="entry name" value="RING-H2_PA-TM-RING"/>
    <property type="match status" value="1"/>
</dbReference>
<dbReference type="GO" id="GO:0061630">
    <property type="term" value="F:ubiquitin protein ligase activity"/>
    <property type="evidence" value="ECO:0007669"/>
    <property type="project" value="TreeGrafter"/>
</dbReference>
<dbReference type="EMBL" id="CAJOBE010000975">
    <property type="protein sequence ID" value="CAF3703709.1"/>
    <property type="molecule type" value="Genomic_DNA"/>
</dbReference>
<dbReference type="PANTHER" id="PTHR22765:SF434">
    <property type="entry name" value="GB|AAD18119.1-RELATED"/>
    <property type="match status" value="1"/>
</dbReference>
<dbReference type="Proteomes" id="UP000663889">
    <property type="component" value="Unassembled WGS sequence"/>
</dbReference>
<dbReference type="GO" id="GO:0005737">
    <property type="term" value="C:cytoplasm"/>
    <property type="evidence" value="ECO:0007669"/>
    <property type="project" value="TreeGrafter"/>
</dbReference>
<dbReference type="GO" id="GO:0008270">
    <property type="term" value="F:zinc ion binding"/>
    <property type="evidence" value="ECO:0007669"/>
    <property type="project" value="UniProtKB-KW"/>
</dbReference>
<keyword evidence="3" id="KW-0862">Zinc</keyword>
<dbReference type="SUPFAM" id="SSF46689">
    <property type="entry name" value="Homeodomain-like"/>
    <property type="match status" value="1"/>
</dbReference>
<dbReference type="PANTHER" id="PTHR22765">
    <property type="entry name" value="RING FINGER AND PROTEASE ASSOCIATED DOMAIN-CONTAINING"/>
    <property type="match status" value="1"/>
</dbReference>
<dbReference type="EMBL" id="CAJNOO010001131">
    <property type="protein sequence ID" value="CAF1102083.1"/>
    <property type="molecule type" value="Genomic_DNA"/>
</dbReference>
<keyword evidence="2 4" id="KW-0479">Metal-binding</keyword>